<reference evidence="2" key="1">
    <citation type="submission" date="2023-03" db="EMBL/GenBank/DDBJ databases">
        <title>Chromosome-scale reference genome and RAD-based genetic map of yellow starthistle (Centaurea solstitialis) reveal putative structural variation and QTLs associated with invader traits.</title>
        <authorList>
            <person name="Reatini B."/>
            <person name="Cang F.A."/>
            <person name="Jiang Q."/>
            <person name="Mckibben M.T.W."/>
            <person name="Barker M.S."/>
            <person name="Rieseberg L.H."/>
            <person name="Dlugosch K.M."/>
        </authorList>
    </citation>
    <scope>NUCLEOTIDE SEQUENCE</scope>
    <source>
        <strain evidence="2">CAN-66</strain>
        <tissue evidence="2">Leaf</tissue>
    </source>
</reference>
<keyword evidence="3" id="KW-1185">Reference proteome</keyword>
<comment type="caution">
    <text evidence="2">The sequence shown here is derived from an EMBL/GenBank/DDBJ whole genome shotgun (WGS) entry which is preliminary data.</text>
</comment>
<evidence type="ECO:0000256" key="1">
    <source>
        <dbReference type="SAM" id="MobiDB-lite"/>
    </source>
</evidence>
<evidence type="ECO:0000313" key="3">
    <source>
        <dbReference type="Proteomes" id="UP001172457"/>
    </source>
</evidence>
<dbReference type="AlphaFoldDB" id="A0AA38UCU4"/>
<feature type="region of interest" description="Disordered" evidence="1">
    <location>
        <begin position="156"/>
        <end position="194"/>
    </location>
</feature>
<dbReference type="Proteomes" id="UP001172457">
    <property type="component" value="Chromosome 1"/>
</dbReference>
<evidence type="ECO:0000313" key="2">
    <source>
        <dbReference type="EMBL" id="KAJ9567698.1"/>
    </source>
</evidence>
<gene>
    <name evidence="2" type="ORF">OSB04_003664</name>
</gene>
<feature type="compositionally biased region" description="Basic and acidic residues" evidence="1">
    <location>
        <begin position="166"/>
        <end position="178"/>
    </location>
</feature>
<accession>A0AA38UCU4</accession>
<feature type="compositionally biased region" description="Basic residues" evidence="1">
    <location>
        <begin position="185"/>
        <end position="194"/>
    </location>
</feature>
<name>A0AA38UCU4_9ASTR</name>
<dbReference type="EMBL" id="JARYMX010000001">
    <property type="protein sequence ID" value="KAJ9567698.1"/>
    <property type="molecule type" value="Genomic_DNA"/>
</dbReference>
<proteinExistence type="predicted"/>
<sequence length="194" mass="21507">MDEGSRIWGVEAMMSRSAWWKPVVEKLKAKLSSWKAKIISFGGHVALFKSVIGLFQKEGLIIGSLFSINQRLLGKWLWRFQSKKEAMWVKVIKGIYRYLGGLFCSECSGRRGLLVPTLSKGINFSGSFPKLAYLESNLCPKIVEIRFRSITLGSGGGDEGGNQGGEKWRNRGSKKEAPKVGASKGKWRHVGVGV</sequence>
<organism evidence="2 3">
    <name type="scientific">Centaurea solstitialis</name>
    <name type="common">yellow star-thistle</name>
    <dbReference type="NCBI Taxonomy" id="347529"/>
    <lineage>
        <taxon>Eukaryota</taxon>
        <taxon>Viridiplantae</taxon>
        <taxon>Streptophyta</taxon>
        <taxon>Embryophyta</taxon>
        <taxon>Tracheophyta</taxon>
        <taxon>Spermatophyta</taxon>
        <taxon>Magnoliopsida</taxon>
        <taxon>eudicotyledons</taxon>
        <taxon>Gunneridae</taxon>
        <taxon>Pentapetalae</taxon>
        <taxon>asterids</taxon>
        <taxon>campanulids</taxon>
        <taxon>Asterales</taxon>
        <taxon>Asteraceae</taxon>
        <taxon>Carduoideae</taxon>
        <taxon>Cardueae</taxon>
        <taxon>Centaureinae</taxon>
        <taxon>Centaurea</taxon>
    </lineage>
</organism>
<protein>
    <submittedName>
        <fullName evidence="2">Uncharacterized protein</fullName>
    </submittedName>
</protein>